<dbReference type="AlphaFoldDB" id="A0A2Z2K4M4"/>
<dbReference type="Pfam" id="PF13487">
    <property type="entry name" value="HD_5"/>
    <property type="match status" value="1"/>
</dbReference>
<proteinExistence type="predicted"/>
<dbReference type="InterPro" id="IPR003607">
    <property type="entry name" value="HD/PDEase_dom"/>
</dbReference>
<organism evidence="2 3">
    <name type="scientific">Paenibacillus donghaensis</name>
    <dbReference type="NCBI Taxonomy" id="414771"/>
    <lineage>
        <taxon>Bacteria</taxon>
        <taxon>Bacillati</taxon>
        <taxon>Bacillota</taxon>
        <taxon>Bacilli</taxon>
        <taxon>Bacillales</taxon>
        <taxon>Paenibacillaceae</taxon>
        <taxon>Paenibacillus</taxon>
    </lineage>
</organism>
<dbReference type="GO" id="GO:0016787">
    <property type="term" value="F:hydrolase activity"/>
    <property type="evidence" value="ECO:0007669"/>
    <property type="project" value="UniProtKB-KW"/>
</dbReference>
<protein>
    <submittedName>
        <fullName evidence="2">HD family phosphohydrolase</fullName>
    </submittedName>
</protein>
<name>A0A2Z2K4M4_9BACL</name>
<dbReference type="InterPro" id="IPR006675">
    <property type="entry name" value="HDIG_dom"/>
</dbReference>
<gene>
    <name evidence="2" type="ORF">B9T62_08530</name>
</gene>
<dbReference type="Proteomes" id="UP000249890">
    <property type="component" value="Chromosome"/>
</dbReference>
<evidence type="ECO:0000313" key="3">
    <source>
        <dbReference type="Proteomes" id="UP000249890"/>
    </source>
</evidence>
<dbReference type="EMBL" id="CP021780">
    <property type="protein sequence ID" value="ASA20826.1"/>
    <property type="molecule type" value="Genomic_DNA"/>
</dbReference>
<dbReference type="InterPro" id="IPR037522">
    <property type="entry name" value="HD_GYP_dom"/>
</dbReference>
<dbReference type="PROSITE" id="PS51832">
    <property type="entry name" value="HD_GYP"/>
    <property type="match status" value="1"/>
</dbReference>
<dbReference type="PANTHER" id="PTHR43155">
    <property type="entry name" value="CYCLIC DI-GMP PHOSPHODIESTERASE PA4108-RELATED"/>
    <property type="match status" value="1"/>
</dbReference>
<dbReference type="Gene3D" id="1.10.3210.10">
    <property type="entry name" value="Hypothetical protein af1432"/>
    <property type="match status" value="1"/>
</dbReference>
<sequence length="344" mass="38804">MKVHVTDLKHGDCLLTDTFNSVGLHVLPKGTVVYSEEITILIRHKIDYADIEPRKVVDSGENNPLEHNLNENIDLAIQSYESIFLEALTKGSFTQSMVDDTLKPLLETLDEQKDVVSLLLLLDRDNIDTYNHSLQVGLLSYYIAAWMGRSKEERYEISKAGYLHDIGKSRISPSILNKTGLLTAEEEDEMKRHTLYGYDIIRNSMDDEITALVALQHHEFEDGTGYPKRLFKNDIHPYTQIVAVANVYMGMTTTRANQPKQGLVAVLRKVHELGFGKLNGNAVQALTGHLLPNFVGKNVQLSNGEMGTIVMNNPLDMFKPLVKVNNTFRDLSKERSLSVEEVFM</sequence>
<dbReference type="PANTHER" id="PTHR43155:SF2">
    <property type="entry name" value="CYCLIC DI-GMP PHOSPHODIESTERASE PA4108"/>
    <property type="match status" value="1"/>
</dbReference>
<dbReference type="CDD" id="cd00077">
    <property type="entry name" value="HDc"/>
    <property type="match status" value="1"/>
</dbReference>
<evidence type="ECO:0000259" key="1">
    <source>
        <dbReference type="PROSITE" id="PS51832"/>
    </source>
</evidence>
<accession>A0A2Z2K4M4</accession>
<dbReference type="KEGG" id="pdh:B9T62_08530"/>
<dbReference type="SUPFAM" id="SSF109604">
    <property type="entry name" value="HD-domain/PDEase-like"/>
    <property type="match status" value="1"/>
</dbReference>
<dbReference type="RefSeq" id="WP_087914844.1">
    <property type="nucleotide sequence ID" value="NZ_CP021780.1"/>
</dbReference>
<keyword evidence="3" id="KW-1185">Reference proteome</keyword>
<feature type="domain" description="HD-GYP" evidence="1">
    <location>
        <begin position="107"/>
        <end position="302"/>
    </location>
</feature>
<dbReference type="SMART" id="SM00471">
    <property type="entry name" value="HDc"/>
    <property type="match status" value="1"/>
</dbReference>
<keyword evidence="2" id="KW-0378">Hydrolase</keyword>
<dbReference type="OrthoDB" id="9759601at2"/>
<evidence type="ECO:0000313" key="2">
    <source>
        <dbReference type="EMBL" id="ASA20826.1"/>
    </source>
</evidence>
<reference evidence="2 3" key="1">
    <citation type="submission" date="2017-06" db="EMBL/GenBank/DDBJ databases">
        <title>Complete genome sequence of Paenibacillus donghaensis KCTC 13049T isolated from East Sea sediment, South Korea.</title>
        <authorList>
            <person name="Jung B.K."/>
            <person name="Hong S.-J."/>
            <person name="Shin J.-H."/>
        </authorList>
    </citation>
    <scope>NUCLEOTIDE SEQUENCE [LARGE SCALE GENOMIC DNA]</scope>
    <source>
        <strain evidence="2 3">KCTC 13049</strain>
    </source>
</reference>
<dbReference type="NCBIfam" id="TIGR00277">
    <property type="entry name" value="HDIG"/>
    <property type="match status" value="1"/>
</dbReference>